<feature type="coiled-coil region" evidence="1">
    <location>
        <begin position="4"/>
        <end position="45"/>
    </location>
</feature>
<dbReference type="SMART" id="SM00755">
    <property type="entry name" value="Grip"/>
    <property type="match status" value="1"/>
</dbReference>
<dbReference type="InterPro" id="IPR000237">
    <property type="entry name" value="GRIP_dom"/>
</dbReference>
<dbReference type="Pfam" id="PF01465">
    <property type="entry name" value="GRIP"/>
    <property type="match status" value="1"/>
</dbReference>
<reference evidence="3 4" key="1">
    <citation type="submission" date="2024-04" db="EMBL/GenBank/DDBJ databases">
        <title>genome sequences of Mucor flavus KT1a and Helicostylum pulchrum KT1b strains isolation_sourced from the surface of a dry-aged beef.</title>
        <authorList>
            <person name="Toyotome T."/>
            <person name="Hosono M."/>
            <person name="Torimaru M."/>
            <person name="Fukuda K."/>
            <person name="Mikami N."/>
        </authorList>
    </citation>
    <scope>NUCLEOTIDE SEQUENCE [LARGE SCALE GENOMIC DNA]</scope>
    <source>
        <strain evidence="3 4">KT1b</strain>
    </source>
</reference>
<dbReference type="Proteomes" id="UP001476247">
    <property type="component" value="Unassembled WGS sequence"/>
</dbReference>
<gene>
    <name evidence="3" type="ORF">HPULCUR_006318</name>
</gene>
<keyword evidence="1" id="KW-0175">Coiled coil</keyword>
<evidence type="ECO:0000256" key="1">
    <source>
        <dbReference type="SAM" id="Coils"/>
    </source>
</evidence>
<dbReference type="EMBL" id="BAABUJ010000017">
    <property type="protein sequence ID" value="GAA5800879.1"/>
    <property type="molecule type" value="Genomic_DNA"/>
</dbReference>
<keyword evidence="4" id="KW-1185">Reference proteome</keyword>
<accession>A0ABP9Y1K3</accession>
<evidence type="ECO:0000313" key="4">
    <source>
        <dbReference type="Proteomes" id="UP001476247"/>
    </source>
</evidence>
<feature type="domain" description="GRIP" evidence="2">
    <location>
        <begin position="284"/>
        <end position="332"/>
    </location>
</feature>
<feature type="coiled-coil region" evidence="1">
    <location>
        <begin position="122"/>
        <end position="191"/>
    </location>
</feature>
<proteinExistence type="predicted"/>
<evidence type="ECO:0000259" key="2">
    <source>
        <dbReference type="PROSITE" id="PS50913"/>
    </source>
</evidence>
<comment type="caution">
    <text evidence="3">The sequence shown here is derived from an EMBL/GenBank/DDBJ whole genome shotgun (WGS) entry which is preliminary data.</text>
</comment>
<name>A0ABP9Y1K3_9FUNG</name>
<protein>
    <recommendedName>
        <fullName evidence="2">GRIP domain-containing protein</fullName>
    </recommendedName>
</protein>
<dbReference type="PROSITE" id="PS50913">
    <property type="entry name" value="GRIP"/>
    <property type="match status" value="1"/>
</dbReference>
<evidence type="ECO:0000313" key="3">
    <source>
        <dbReference type="EMBL" id="GAA5800879.1"/>
    </source>
</evidence>
<sequence>MVKQQQLSNNKKVLQDQVVRLNNEIEELQLEREESKKNVLHFMQEADGTRQELIKAHALLDELSSCQMGYHSPPPEQDVQKPKISSLLSKLSDLDEAKLSRLFLLLEEPDLKDQLDETIQLLNTQTNQNLLLIDELDQIKQEYQATRAALKVENERAEIIEKRWKESESNLEQTESTIQSLNKELDLFRQQEWKTTSDNTLSDILCTLENKHREVVEQLGTIQINLEEKEKEALVWQEKYQVLHVAHTQMENKQTDLDASKMRENHLRTINKTLRDEVRKANKVQEETVNIEYLRNVMIKFLEKRSTRAQLVPILSTLLQCSNDEKSRLSKLIRNKVT</sequence>
<organism evidence="3 4">
    <name type="scientific">Helicostylum pulchrum</name>
    <dbReference type="NCBI Taxonomy" id="562976"/>
    <lineage>
        <taxon>Eukaryota</taxon>
        <taxon>Fungi</taxon>
        <taxon>Fungi incertae sedis</taxon>
        <taxon>Mucoromycota</taxon>
        <taxon>Mucoromycotina</taxon>
        <taxon>Mucoromycetes</taxon>
        <taxon>Mucorales</taxon>
        <taxon>Mucorineae</taxon>
        <taxon>Mucoraceae</taxon>
        <taxon>Helicostylum</taxon>
    </lineage>
</organism>